<dbReference type="GO" id="GO:0002486">
    <property type="term" value="P:antigen processing and presentation of endogenous peptide antigen via MHC class I via ER pathway, TAP-independent"/>
    <property type="evidence" value="ECO:0007669"/>
    <property type="project" value="TreeGrafter"/>
</dbReference>
<feature type="transmembrane region" description="Helical" evidence="9">
    <location>
        <begin position="108"/>
        <end position="128"/>
    </location>
</feature>
<dbReference type="FunFam" id="3.30.500.10:FF:000004">
    <property type="entry name" value="Retinoic acid early-inducible protein 1-beta"/>
    <property type="match status" value="1"/>
</dbReference>
<dbReference type="Gene3D" id="3.30.500.10">
    <property type="entry name" value="MHC class I-like antigen recognition-like"/>
    <property type="match status" value="1"/>
</dbReference>
<name>A0A8I5NED7_PAPAN</name>
<dbReference type="GO" id="GO:0006955">
    <property type="term" value="P:immune response"/>
    <property type="evidence" value="ECO:0007669"/>
    <property type="project" value="TreeGrafter"/>
</dbReference>
<evidence type="ECO:0000313" key="12">
    <source>
        <dbReference type="Ensembl" id="ENSPANP00000056908.1"/>
    </source>
</evidence>
<keyword evidence="3" id="KW-0732">Signal</keyword>
<dbReference type="GO" id="GO:0005615">
    <property type="term" value="C:extracellular space"/>
    <property type="evidence" value="ECO:0007669"/>
    <property type="project" value="TreeGrafter"/>
</dbReference>
<reference evidence="12 13" key="1">
    <citation type="submission" date="2012-03" db="EMBL/GenBank/DDBJ databases">
        <title>Whole Genome Assembly of Papio anubis.</title>
        <authorList>
            <person name="Liu Y.L."/>
            <person name="Abraham K.A."/>
            <person name="Akbar H.A."/>
            <person name="Ali S.A."/>
            <person name="Anosike U.A."/>
            <person name="Aqrawi P.A."/>
            <person name="Arias F.A."/>
            <person name="Attaway T.A."/>
            <person name="Awwad R.A."/>
            <person name="Babu C.B."/>
            <person name="Bandaranaike D.B."/>
            <person name="Battles P.B."/>
            <person name="Bell A.B."/>
            <person name="Beltran B.B."/>
            <person name="Berhane-Mersha D.B."/>
            <person name="Bess C.B."/>
            <person name="Bickham C.B."/>
            <person name="Bolden T.B."/>
            <person name="Carter K.C."/>
            <person name="Chau D.C."/>
            <person name="Chavez A.C."/>
            <person name="Clerc-Blankenburg K.C."/>
            <person name="Coyle M.C."/>
            <person name="Dao M.D."/>
            <person name="Davila M.L.D."/>
            <person name="Davy-Carroll L.D."/>
            <person name="Denson S.D."/>
            <person name="Dinh H.D."/>
            <person name="Fernandez S.F."/>
            <person name="Fernando P.F."/>
            <person name="Forbes L.F."/>
            <person name="Francis C.F."/>
            <person name="Francisco L.F."/>
            <person name="Fu Q.F."/>
            <person name="Garcia-Iii R.G."/>
            <person name="Garrett T.G."/>
            <person name="Gross S.G."/>
            <person name="Gubbala S.G."/>
            <person name="Hirani K.H."/>
            <person name="Hogues M.H."/>
            <person name="Hollins B.H."/>
            <person name="Jackson L.J."/>
            <person name="Javaid M.J."/>
            <person name="Jhangiani S.J."/>
            <person name="Johnson A.J."/>
            <person name="Johnson B.J."/>
            <person name="Jones J.J."/>
            <person name="Joshi V.J."/>
            <person name="Kalu J.K."/>
            <person name="Khan N.K."/>
            <person name="Korchina V.K."/>
            <person name="Kovar C.K."/>
            <person name="Lago L.L."/>
            <person name="Lara F.L."/>
            <person name="Le T.-K.L."/>
            <person name="Lee S.L."/>
            <person name="Legall-Iii F.L."/>
            <person name="Lemon S.L."/>
            <person name="Liu J.L."/>
            <person name="Liu Y.-S.L."/>
            <person name="Liyanage D.L."/>
            <person name="Lopez J.L."/>
            <person name="Lorensuhewa L.L."/>
            <person name="Mata R.M."/>
            <person name="Mathew T.M."/>
            <person name="Mercado C.M."/>
            <person name="Mercado I.M."/>
            <person name="Morales K.M."/>
            <person name="Morgan M.M."/>
            <person name="Munidasa M.M."/>
            <person name="Ngo D.N."/>
            <person name="Nguyen L.N."/>
            <person name="Nguyen T.N."/>
            <person name="Nguyen N.N."/>
            <person name="Obregon M.O."/>
            <person name="Okwuonu G.O."/>
            <person name="Ongeri F.O."/>
            <person name="Onwere C.O."/>
            <person name="Osifeso I.O."/>
            <person name="Parra A.P."/>
            <person name="Patil S.P."/>
            <person name="Perez A.P."/>
            <person name="Perez Y.P."/>
            <person name="Pham C.P."/>
            <person name="Pu L.-L.P."/>
            <person name="Puazo M.P."/>
            <person name="Quiroz J.Q."/>
            <person name="Rouhana J.R."/>
            <person name="Ruiz M.R."/>
            <person name="Ruiz S.-J.R."/>
            <person name="Saada N.S."/>
            <person name="Santibanez J.S."/>
            <person name="Scheel M.S."/>
            <person name="Schneider B.S."/>
            <person name="Simmons D.S."/>
            <person name="Sisson I.S."/>
            <person name="Tang L.-Y.T."/>
            <person name="Thornton R.T."/>
            <person name="Tisius J.T."/>
            <person name="Toledanes G.T."/>
            <person name="Trejos Z.T."/>
            <person name="Usmani K.U."/>
            <person name="Varghese R.V."/>
            <person name="Vattathil S.V."/>
            <person name="Vee V.V."/>
            <person name="Walker D.W."/>
            <person name="Weissenberger G.W."/>
            <person name="White C.W."/>
            <person name="Williams A.W."/>
            <person name="Woodworth J.W."/>
            <person name="Wright R.W."/>
            <person name="Zhu Y.Z."/>
            <person name="Han Y.H."/>
            <person name="Newsham I.N."/>
            <person name="Nazareth L.N."/>
            <person name="Worley K.W."/>
            <person name="Muzny D.M."/>
            <person name="Rogers J.R."/>
            <person name="Gibbs R.G."/>
        </authorList>
    </citation>
    <scope>NUCLEOTIDE SEQUENCE [LARGE SCALE GENOMIC DNA]</scope>
</reference>
<evidence type="ECO:0000259" key="10">
    <source>
        <dbReference type="Pfam" id="PF00129"/>
    </source>
</evidence>
<dbReference type="GO" id="GO:0046703">
    <property type="term" value="F:natural killer cell lectin-like receptor binding"/>
    <property type="evidence" value="ECO:0007669"/>
    <property type="project" value="UniProtKB-ARBA"/>
</dbReference>
<accession>A0A8I5NED7</accession>
<dbReference type="InterPro" id="IPR011161">
    <property type="entry name" value="MHC_I-like_Ag-recog"/>
</dbReference>
<dbReference type="GO" id="GO:0001916">
    <property type="term" value="P:positive regulation of T cell mediated cytotoxicity"/>
    <property type="evidence" value="ECO:0007669"/>
    <property type="project" value="TreeGrafter"/>
</dbReference>
<keyword evidence="9" id="KW-0812">Transmembrane</keyword>
<dbReference type="InterPro" id="IPR059105">
    <property type="entry name" value="Rec21/ENK19"/>
</dbReference>
<comment type="function">
    <text evidence="7">Binds and activates the KLRK1/NKG2D receptor, mediating natural killer cell cytotoxicity.</text>
</comment>
<evidence type="ECO:0000256" key="1">
    <source>
        <dbReference type="ARBA" id="ARBA00004370"/>
    </source>
</evidence>
<evidence type="ECO:0000256" key="9">
    <source>
        <dbReference type="SAM" id="Phobius"/>
    </source>
</evidence>
<dbReference type="Pfam" id="PF00129">
    <property type="entry name" value="MHC_I"/>
    <property type="match status" value="1"/>
</dbReference>
<feature type="region of interest" description="Disordered" evidence="8">
    <location>
        <begin position="300"/>
        <end position="334"/>
    </location>
</feature>
<keyword evidence="4 9" id="KW-0472">Membrane</keyword>
<dbReference type="InterPro" id="IPR050208">
    <property type="entry name" value="MHC_class-I_related"/>
</dbReference>
<proteinExistence type="inferred from homology"/>
<comment type="similarity">
    <text evidence="2">Belongs to the MHC class I family.</text>
</comment>
<feature type="compositionally biased region" description="Basic residues" evidence="8">
    <location>
        <begin position="318"/>
        <end position="327"/>
    </location>
</feature>
<evidence type="ECO:0000256" key="8">
    <source>
        <dbReference type="SAM" id="MobiDB-lite"/>
    </source>
</evidence>
<reference evidence="12" key="2">
    <citation type="submission" date="2025-08" db="UniProtKB">
        <authorList>
            <consortium name="Ensembl"/>
        </authorList>
    </citation>
    <scope>IDENTIFICATION</scope>
</reference>
<keyword evidence="5" id="KW-1015">Disulfide bond</keyword>
<evidence type="ECO:0000256" key="2">
    <source>
        <dbReference type="ARBA" id="ARBA00006909"/>
    </source>
</evidence>
<dbReference type="Proteomes" id="UP000028761">
    <property type="component" value="Chromosome 6"/>
</dbReference>
<keyword evidence="13" id="KW-1185">Reference proteome</keyword>
<feature type="compositionally biased region" description="Polar residues" evidence="8">
    <location>
        <begin position="304"/>
        <end position="313"/>
    </location>
</feature>
<feature type="domain" description="Rec21/ENK19" evidence="11">
    <location>
        <begin position="327"/>
        <end position="413"/>
    </location>
</feature>
<dbReference type="Pfam" id="PF15695">
    <property type="entry name" value="HERV-K_REC"/>
    <property type="match status" value="1"/>
</dbReference>
<keyword evidence="6" id="KW-0325">Glycoprotein</keyword>
<dbReference type="SUPFAM" id="SSF54452">
    <property type="entry name" value="MHC antigen-recognition domain"/>
    <property type="match status" value="1"/>
</dbReference>
<dbReference type="InterPro" id="IPR011162">
    <property type="entry name" value="MHC_I/II-like_Ag-recog"/>
</dbReference>
<dbReference type="Ensembl" id="ENSPANT00000071750.1">
    <property type="protein sequence ID" value="ENSPANP00000056908.1"/>
    <property type="gene ID" value="ENSPANG00000050994.1"/>
</dbReference>
<evidence type="ECO:0000256" key="4">
    <source>
        <dbReference type="ARBA" id="ARBA00023136"/>
    </source>
</evidence>
<evidence type="ECO:0000256" key="3">
    <source>
        <dbReference type="ARBA" id="ARBA00022729"/>
    </source>
</evidence>
<reference evidence="12" key="3">
    <citation type="submission" date="2025-09" db="UniProtKB">
        <authorList>
            <consortium name="Ensembl"/>
        </authorList>
    </citation>
    <scope>IDENTIFICATION</scope>
</reference>
<dbReference type="PANTHER" id="PTHR16675:SF64">
    <property type="entry name" value="RETINOIC ACID EARLY TRANSCRIPT 1E"/>
    <property type="match status" value="1"/>
</dbReference>
<keyword evidence="9" id="KW-1133">Transmembrane helix</keyword>
<feature type="domain" description="MHC class I-like antigen recognition-like" evidence="10">
    <location>
        <begin position="125"/>
        <end position="291"/>
    </location>
</feature>
<dbReference type="PANTHER" id="PTHR16675">
    <property type="entry name" value="MHC CLASS I-RELATED"/>
    <property type="match status" value="1"/>
</dbReference>
<dbReference type="GO" id="GO:0002476">
    <property type="term" value="P:antigen processing and presentation of endogenous peptide antigen via MHC class Ib"/>
    <property type="evidence" value="ECO:0007669"/>
    <property type="project" value="TreeGrafter"/>
</dbReference>
<dbReference type="GeneTree" id="ENSGT01120000271825"/>
<evidence type="ECO:0008006" key="14">
    <source>
        <dbReference type="Google" id="ProtNLM"/>
    </source>
</evidence>
<dbReference type="AlphaFoldDB" id="A0A8I5NED7"/>
<comment type="subcellular location">
    <subcellularLocation>
        <location evidence="1">Membrane</location>
    </subcellularLocation>
</comment>
<evidence type="ECO:0000256" key="5">
    <source>
        <dbReference type="ARBA" id="ARBA00023157"/>
    </source>
</evidence>
<dbReference type="InterPro" id="IPR037055">
    <property type="entry name" value="MHC_I-like_Ag-recog_sf"/>
</dbReference>
<organism evidence="12 13">
    <name type="scientific">Papio anubis</name>
    <name type="common">Olive baboon</name>
    <dbReference type="NCBI Taxonomy" id="9555"/>
    <lineage>
        <taxon>Eukaryota</taxon>
        <taxon>Metazoa</taxon>
        <taxon>Chordata</taxon>
        <taxon>Craniata</taxon>
        <taxon>Vertebrata</taxon>
        <taxon>Euteleostomi</taxon>
        <taxon>Mammalia</taxon>
        <taxon>Eutheria</taxon>
        <taxon>Euarchontoglires</taxon>
        <taxon>Primates</taxon>
        <taxon>Haplorrhini</taxon>
        <taxon>Catarrhini</taxon>
        <taxon>Cercopithecidae</taxon>
        <taxon>Cercopithecinae</taxon>
        <taxon>Papio</taxon>
    </lineage>
</organism>
<evidence type="ECO:0000313" key="13">
    <source>
        <dbReference type="Proteomes" id="UP000028761"/>
    </source>
</evidence>
<evidence type="ECO:0000256" key="6">
    <source>
        <dbReference type="ARBA" id="ARBA00023180"/>
    </source>
</evidence>
<sequence>MVGGCPARPASPRPGVSAPQRVCPETLRKKAVTSGLSILETAEGQTSPAGTRPALSCSRVKNLGSAHTHAVEHFFTIPVRVFVSMPNVLPVTLHNVPRMPLTCSPVRLLLLLLLLLTALEIMVGAHSLCFNFTIKSWSRPGQPWCEAQVFMNKNLFLQYNSDSNMVKPLGLLGKKVNATSTWGELTQTLGEVGRDLRMLLLDIKPQIKTSGPSTLQVKMFCQHEVERCTGASWQFAINGEKSLLLDAMNMTWTVINHEACKIKETWKNDRGLEKYFRKLSMGDCNHWLREFSGHWEVMPEPTDIRSSTMNPSEMQRKVPPRRQKTRNRASSTRQVNKMVISEEQMKLPSTKEVEPPTWGQLKELTQLAEKSLKKTRVTHTPENMLLAALMIVSTVSASVSSSSEETATSENGP</sequence>
<evidence type="ECO:0000256" key="7">
    <source>
        <dbReference type="ARBA" id="ARBA00054882"/>
    </source>
</evidence>
<protein>
    <recommendedName>
        <fullName evidence="14">MHC class I-like antigen recognition-like domain-containing protein</fullName>
    </recommendedName>
</protein>
<feature type="region of interest" description="Disordered" evidence="8">
    <location>
        <begin position="1"/>
        <end position="22"/>
    </location>
</feature>
<dbReference type="GO" id="GO:0009897">
    <property type="term" value="C:external side of plasma membrane"/>
    <property type="evidence" value="ECO:0007669"/>
    <property type="project" value="TreeGrafter"/>
</dbReference>
<evidence type="ECO:0000259" key="11">
    <source>
        <dbReference type="Pfam" id="PF15695"/>
    </source>
</evidence>